<gene>
    <name evidence="6" type="ORF">DDE83_005931</name>
</gene>
<keyword evidence="5" id="KW-1133">Transmembrane helix</keyword>
<protein>
    <submittedName>
        <fullName evidence="6">Major facilitator superfamily</fullName>
    </submittedName>
</protein>
<reference evidence="7" key="1">
    <citation type="submission" date="2018-05" db="EMBL/GenBank/DDBJ databases">
        <title>Draft genome sequence of Stemphylium lycopersici strain CIDEFI 213.</title>
        <authorList>
            <person name="Medina R."/>
            <person name="Franco M.E.E."/>
            <person name="Lucentini C.G."/>
            <person name="Saparrat M.C.N."/>
            <person name="Balatti P.A."/>
        </authorList>
    </citation>
    <scope>NUCLEOTIDE SEQUENCE [LARGE SCALE GENOMIC DNA]</scope>
    <source>
        <strain evidence="7">CIDEFI 213</strain>
    </source>
</reference>
<proteinExistence type="inferred from homology"/>
<evidence type="ECO:0000313" key="7">
    <source>
        <dbReference type="Proteomes" id="UP000249619"/>
    </source>
</evidence>
<dbReference type="PANTHER" id="PTHR33365:SF11">
    <property type="entry name" value="TAT PATHWAY SIGNAL SEQUENCE"/>
    <property type="match status" value="1"/>
</dbReference>
<evidence type="ECO:0000313" key="6">
    <source>
        <dbReference type="EMBL" id="RAR08525.1"/>
    </source>
</evidence>
<evidence type="ECO:0000256" key="3">
    <source>
        <dbReference type="ARBA" id="ARBA00035112"/>
    </source>
</evidence>
<dbReference type="Proteomes" id="UP000249619">
    <property type="component" value="Unassembled WGS sequence"/>
</dbReference>
<dbReference type="OrthoDB" id="3687641at2759"/>
<dbReference type="AlphaFoldDB" id="A0A364N0J1"/>
<organism evidence="6 7">
    <name type="scientific">Stemphylium lycopersici</name>
    <name type="common">Tomato gray leaf spot disease fungus</name>
    <name type="synonym">Thyrospora lycopersici</name>
    <dbReference type="NCBI Taxonomy" id="183478"/>
    <lineage>
        <taxon>Eukaryota</taxon>
        <taxon>Fungi</taxon>
        <taxon>Dikarya</taxon>
        <taxon>Ascomycota</taxon>
        <taxon>Pezizomycotina</taxon>
        <taxon>Dothideomycetes</taxon>
        <taxon>Pleosporomycetidae</taxon>
        <taxon>Pleosporales</taxon>
        <taxon>Pleosporineae</taxon>
        <taxon>Pleosporaceae</taxon>
        <taxon>Stemphylium</taxon>
    </lineage>
</organism>
<dbReference type="GO" id="GO:0016491">
    <property type="term" value="F:oxidoreductase activity"/>
    <property type="evidence" value="ECO:0007669"/>
    <property type="project" value="UniProtKB-KW"/>
</dbReference>
<keyword evidence="5" id="KW-0472">Membrane</keyword>
<evidence type="ECO:0000256" key="2">
    <source>
        <dbReference type="ARBA" id="ARBA00023002"/>
    </source>
</evidence>
<keyword evidence="2" id="KW-0560">Oxidoreductase</keyword>
<evidence type="ECO:0000256" key="4">
    <source>
        <dbReference type="SAM" id="MobiDB-lite"/>
    </source>
</evidence>
<feature type="region of interest" description="Disordered" evidence="4">
    <location>
        <begin position="1"/>
        <end position="20"/>
    </location>
</feature>
<evidence type="ECO:0000256" key="5">
    <source>
        <dbReference type="SAM" id="Phobius"/>
    </source>
</evidence>
<comment type="pathway">
    <text evidence="1">Mycotoxin biosynthesis.</text>
</comment>
<evidence type="ECO:0000256" key="1">
    <source>
        <dbReference type="ARBA" id="ARBA00004685"/>
    </source>
</evidence>
<keyword evidence="7" id="KW-1185">Reference proteome</keyword>
<accession>A0A364N0J1</accession>
<dbReference type="GO" id="GO:0043386">
    <property type="term" value="P:mycotoxin biosynthetic process"/>
    <property type="evidence" value="ECO:0007669"/>
    <property type="project" value="InterPro"/>
</dbReference>
<dbReference type="EMBL" id="QGDH01000085">
    <property type="protein sequence ID" value="RAR08525.1"/>
    <property type="molecule type" value="Genomic_DNA"/>
</dbReference>
<dbReference type="InterPro" id="IPR021765">
    <property type="entry name" value="UstYa-like"/>
</dbReference>
<dbReference type="STRING" id="183478.A0A364N0J1"/>
<sequence>MAPRYDESSFDESASFLPQTPNSKRSVFEVALNWMRFLVNILYLILLIAILALLIQYKLETDFGGDVNHFVPRFSEERIKFEPQLDLFTLNYTSSEEARIMAKIIIEGGGNVHVLDHTRYRDLSEPFHDPSGTPLWKVSWTHQLHCLYYIMDAYDQIVRYGVKGTENQVQEGHHSVHTNHCFDYLRQAILCNSDMTLEGGTMHGDDRGTDGFGHMHSCRNNKEAVQWIEDQRVSDKRFIVDVNAPV</sequence>
<comment type="caution">
    <text evidence="6">The sequence shown here is derived from an EMBL/GenBank/DDBJ whole genome shotgun (WGS) entry which is preliminary data.</text>
</comment>
<feature type="transmembrane region" description="Helical" evidence="5">
    <location>
        <begin position="34"/>
        <end position="55"/>
    </location>
</feature>
<keyword evidence="5" id="KW-0812">Transmembrane</keyword>
<dbReference type="PANTHER" id="PTHR33365">
    <property type="entry name" value="YALI0B05434P"/>
    <property type="match status" value="1"/>
</dbReference>
<name>A0A364N0J1_STELY</name>
<comment type="similarity">
    <text evidence="3">Belongs to the ustYa family.</text>
</comment>
<dbReference type="Pfam" id="PF11807">
    <property type="entry name" value="UstYa"/>
    <property type="match status" value="1"/>
</dbReference>